<dbReference type="EMBL" id="BOSL01000001">
    <property type="protein sequence ID" value="GIP51584.1"/>
    <property type="molecule type" value="Genomic_DNA"/>
</dbReference>
<evidence type="ECO:0000313" key="3">
    <source>
        <dbReference type="Proteomes" id="UP000679992"/>
    </source>
</evidence>
<dbReference type="RefSeq" id="WP_244861362.1">
    <property type="nucleotide sequence ID" value="NZ_BOSL01000001.1"/>
</dbReference>
<reference evidence="2 3" key="1">
    <citation type="submission" date="2021-03" db="EMBL/GenBank/DDBJ databases">
        <title>Antimicrobial resistance genes in bacteria isolated from Japanese honey, and their potential for conferring macrolide and lincosamide resistance in the American foulbrood pathogen Paenibacillus larvae.</title>
        <authorList>
            <person name="Okamoto M."/>
            <person name="Kumagai M."/>
            <person name="Kanamori H."/>
            <person name="Takamatsu D."/>
        </authorList>
    </citation>
    <scope>NUCLEOTIDE SEQUENCE [LARGE SCALE GENOMIC DNA]</scope>
    <source>
        <strain evidence="2 3">J42TS3</strain>
    </source>
</reference>
<accession>A0ABQ4M6G1</accession>
<evidence type="ECO:0008006" key="4">
    <source>
        <dbReference type="Google" id="ProtNLM"/>
    </source>
</evidence>
<keyword evidence="1" id="KW-0732">Signal</keyword>
<evidence type="ECO:0000256" key="1">
    <source>
        <dbReference type="SAM" id="SignalP"/>
    </source>
</evidence>
<comment type="caution">
    <text evidence="2">The sequence shown here is derived from an EMBL/GenBank/DDBJ whole genome shotgun (WGS) entry which is preliminary data.</text>
</comment>
<name>A0ABQ4M6G1_9BACL</name>
<feature type="chain" id="PRO_5047480676" description="DUF4352 domain-containing protein" evidence="1">
    <location>
        <begin position="26"/>
        <end position="840"/>
    </location>
</feature>
<dbReference type="Proteomes" id="UP000679992">
    <property type="component" value="Unassembled WGS sequence"/>
</dbReference>
<keyword evidence="3" id="KW-1185">Reference proteome</keyword>
<protein>
    <recommendedName>
        <fullName evidence="4">DUF4352 domain-containing protein</fullName>
    </recommendedName>
</protein>
<gene>
    <name evidence="2" type="ORF">J42TS3_06190</name>
</gene>
<evidence type="ECO:0000313" key="2">
    <source>
        <dbReference type="EMBL" id="GIP51584.1"/>
    </source>
</evidence>
<organism evidence="2 3">
    <name type="scientific">Paenibacillus vini</name>
    <dbReference type="NCBI Taxonomy" id="1476024"/>
    <lineage>
        <taxon>Bacteria</taxon>
        <taxon>Bacillati</taxon>
        <taxon>Bacillota</taxon>
        <taxon>Bacilli</taxon>
        <taxon>Bacillales</taxon>
        <taxon>Paenibacillaceae</taxon>
        <taxon>Paenibacillus</taxon>
    </lineage>
</organism>
<feature type="signal peptide" evidence="1">
    <location>
        <begin position="1"/>
        <end position="25"/>
    </location>
</feature>
<sequence length="840" mass="91621">MNKKSYTGALLGLAILMASSQAAIASSSTGNSALAANAAKSTTKKSTQIPVVHTLANLKPVKITVKSTVQLSDVNILTQDEGNILTYTLTIKNGDSKTLDLIDYWSKVRTASGSKYSTTLMTKDKEKKKLSPGSSTTLTYVTSIGKNVKYSDLIFEVVKWDFSQTNYEALKGNFKIPATYTISTPVGYSKTLRFLDNPVKLKVDSLSAYKSGNYNYVSLAVRVNNIGYKLFEDPKVKYVFKTSNGASYPLTASSASQGYQVQPQDSKLLLFMTAIPQSINLAKAELQVVQEDETSKQNLPIATLQLPNVANHSMAVEAYGDKEIQLQNNGVVTASVRGTNISQTEGDRDLTIQLQLINTGSKTVTLPKYEPVLHTDSGYELPITTLAFDSLTMKPMEERNLRFSVMLPAHVDASAYQLFLNIPAGEEEAAATSFKFPAGVFKLPEPKESVGTTQYVQTKNGLLGVAMDSIQRLPWSDGQIISTRISLSNSGIKTLPLPALTGEYKVDSIPLGGETELVSTQSINLLGAGKSTDVYVVSKLPSDLDITDLQVSLLEKIGESSSEWIQFAGKKDGSNDVKLIKRGESYTAGSSGRQAEVSERRSFVYPGVSSDLVYTELIATNLEDRQTDLSQLTAFYQGTEGQTYKASVKQIETSAGPDEKSIVFVWAKVPKKAAAGELKLMVGESITDNKFTSIKGEPTGFVNAASLDLTISTPTARGTLTDMLLFPYVLTVKDVVANLDGSSSVHVTFEYNLDRDYDYTMGEYSHKFLFELVDPSGRKFEKEFAPETDLKVGKGGNSSFSFSDSIFEDKRSGNYTLNIYDLFEGHRVKIGSQAFYYSTS</sequence>
<proteinExistence type="predicted"/>